<evidence type="ECO:0000313" key="10">
    <source>
        <dbReference type="Proteomes" id="UP001165378"/>
    </source>
</evidence>
<sequence length="242" mass="26254">MFVKRLRLAAGHPGGWPFTLAPIRQLGTGEGVALDRPITFLVGENGSGKSTLVEAIADAAKIGSFGGKAGTKYAPPGEPTLLGEYLDVDLTTAGLRMTSGPRRQRRGFFLRAETLFDLSRQVGGRPGYWSEDLEELSHGEGFLAVFDAMLREPGLYLFDEPEAALSFTSCLRLVGLMLDLADSGSQIVCATHSPILAATPGAEILELGEQGIERTEWRDLALVDHWARFMGRPDAYLRHIVP</sequence>
<keyword evidence="6" id="KW-0406">Ion transport</keyword>
<dbReference type="Proteomes" id="UP001165378">
    <property type="component" value="Unassembled WGS sequence"/>
</dbReference>
<dbReference type="InterPro" id="IPR027417">
    <property type="entry name" value="P-loop_NTPase"/>
</dbReference>
<evidence type="ECO:0000259" key="8">
    <source>
        <dbReference type="SMART" id="SM00382"/>
    </source>
</evidence>
<dbReference type="InterPro" id="IPR038729">
    <property type="entry name" value="Rad50/SbcC_AAA"/>
</dbReference>
<name>A0AA41U354_9ACTN</name>
<dbReference type="RefSeq" id="WP_235051895.1">
    <property type="nucleotide sequence ID" value="NZ_JAKFHA010000004.1"/>
</dbReference>
<dbReference type="Pfam" id="PF13476">
    <property type="entry name" value="AAA_23"/>
    <property type="match status" value="1"/>
</dbReference>
<dbReference type="InterPro" id="IPR051535">
    <property type="entry name" value="Siderophore_ABC-ATPase"/>
</dbReference>
<dbReference type="Gene3D" id="3.40.50.300">
    <property type="entry name" value="P-loop containing nucleotide triphosphate hydrolases"/>
    <property type="match status" value="2"/>
</dbReference>
<keyword evidence="4" id="KW-0410">Iron transport</keyword>
<proteinExistence type="predicted"/>
<keyword evidence="2" id="KW-0813">Transport</keyword>
<evidence type="ECO:0000256" key="2">
    <source>
        <dbReference type="ARBA" id="ARBA00022448"/>
    </source>
</evidence>
<dbReference type="EMBL" id="JAKFHA010000004">
    <property type="protein sequence ID" value="MCF2527744.1"/>
    <property type="molecule type" value="Genomic_DNA"/>
</dbReference>
<dbReference type="SUPFAM" id="SSF52540">
    <property type="entry name" value="P-loop containing nucleoside triphosphate hydrolases"/>
    <property type="match status" value="1"/>
</dbReference>
<comment type="caution">
    <text evidence="9">The sequence shown here is derived from an EMBL/GenBank/DDBJ whole genome shotgun (WGS) entry which is preliminary data.</text>
</comment>
<gene>
    <name evidence="9" type="ORF">LZ495_11015</name>
</gene>
<evidence type="ECO:0000313" key="9">
    <source>
        <dbReference type="EMBL" id="MCF2527744.1"/>
    </source>
</evidence>
<dbReference type="InterPro" id="IPR003593">
    <property type="entry name" value="AAA+_ATPase"/>
</dbReference>
<evidence type="ECO:0000256" key="5">
    <source>
        <dbReference type="ARBA" id="ARBA00023004"/>
    </source>
</evidence>
<accession>A0AA41U354</accession>
<dbReference type="InterPro" id="IPR003959">
    <property type="entry name" value="ATPase_AAA_core"/>
</dbReference>
<evidence type="ECO:0000256" key="3">
    <source>
        <dbReference type="ARBA" id="ARBA00022475"/>
    </source>
</evidence>
<protein>
    <submittedName>
        <fullName evidence="9">AAA family ATPase</fullName>
    </submittedName>
</protein>
<dbReference type="CDD" id="cd00267">
    <property type="entry name" value="ABC_ATPase"/>
    <property type="match status" value="1"/>
</dbReference>
<dbReference type="PANTHER" id="PTHR42771">
    <property type="entry name" value="IRON(3+)-HYDROXAMATE IMPORT ATP-BINDING PROTEIN FHUC"/>
    <property type="match status" value="1"/>
</dbReference>
<organism evidence="9 10">
    <name type="scientific">Yinghuangia soli</name>
    <dbReference type="NCBI Taxonomy" id="2908204"/>
    <lineage>
        <taxon>Bacteria</taxon>
        <taxon>Bacillati</taxon>
        <taxon>Actinomycetota</taxon>
        <taxon>Actinomycetes</taxon>
        <taxon>Kitasatosporales</taxon>
        <taxon>Streptomycetaceae</taxon>
        <taxon>Yinghuangia</taxon>
    </lineage>
</organism>
<reference evidence="9" key="1">
    <citation type="submission" date="2022-01" db="EMBL/GenBank/DDBJ databases">
        <title>Genome-Based Taxonomic Classification of the Phylum Actinobacteria.</title>
        <authorList>
            <person name="Gao Y."/>
        </authorList>
    </citation>
    <scope>NUCLEOTIDE SEQUENCE</scope>
    <source>
        <strain evidence="9">KLBMP 8922</strain>
    </source>
</reference>
<dbReference type="Pfam" id="PF13304">
    <property type="entry name" value="AAA_21"/>
    <property type="match status" value="1"/>
</dbReference>
<dbReference type="GO" id="GO:0005524">
    <property type="term" value="F:ATP binding"/>
    <property type="evidence" value="ECO:0007669"/>
    <property type="project" value="InterPro"/>
</dbReference>
<dbReference type="GO" id="GO:0006826">
    <property type="term" value="P:iron ion transport"/>
    <property type="evidence" value="ECO:0007669"/>
    <property type="project" value="UniProtKB-KW"/>
</dbReference>
<keyword evidence="3" id="KW-1003">Cell membrane</keyword>
<keyword evidence="7" id="KW-0472">Membrane</keyword>
<dbReference type="GO" id="GO:0006302">
    <property type="term" value="P:double-strand break repair"/>
    <property type="evidence" value="ECO:0007669"/>
    <property type="project" value="InterPro"/>
</dbReference>
<dbReference type="AlphaFoldDB" id="A0AA41U354"/>
<evidence type="ECO:0000256" key="6">
    <source>
        <dbReference type="ARBA" id="ARBA00023065"/>
    </source>
</evidence>
<keyword evidence="10" id="KW-1185">Reference proteome</keyword>
<evidence type="ECO:0000256" key="4">
    <source>
        <dbReference type="ARBA" id="ARBA00022496"/>
    </source>
</evidence>
<feature type="domain" description="AAA+ ATPase" evidence="8">
    <location>
        <begin position="35"/>
        <end position="211"/>
    </location>
</feature>
<evidence type="ECO:0000256" key="7">
    <source>
        <dbReference type="ARBA" id="ARBA00023136"/>
    </source>
</evidence>
<dbReference type="SMART" id="SM00382">
    <property type="entry name" value="AAA"/>
    <property type="match status" value="1"/>
</dbReference>
<comment type="subcellular location">
    <subcellularLocation>
        <location evidence="1">Cell membrane</location>
        <topology evidence="1">Peripheral membrane protein</topology>
    </subcellularLocation>
</comment>
<dbReference type="PANTHER" id="PTHR42771:SF2">
    <property type="entry name" value="IRON(3+)-HYDROXAMATE IMPORT ATP-BINDING PROTEIN FHUC"/>
    <property type="match status" value="1"/>
</dbReference>
<evidence type="ECO:0000256" key="1">
    <source>
        <dbReference type="ARBA" id="ARBA00004202"/>
    </source>
</evidence>
<dbReference type="GO" id="GO:0005886">
    <property type="term" value="C:plasma membrane"/>
    <property type="evidence" value="ECO:0007669"/>
    <property type="project" value="UniProtKB-SubCell"/>
</dbReference>
<dbReference type="GO" id="GO:0016887">
    <property type="term" value="F:ATP hydrolysis activity"/>
    <property type="evidence" value="ECO:0007669"/>
    <property type="project" value="InterPro"/>
</dbReference>
<keyword evidence="5" id="KW-0408">Iron</keyword>